<dbReference type="InterPro" id="IPR038584">
    <property type="entry name" value="Ribosomal_bL33_sf"/>
</dbReference>
<proteinExistence type="inferred from homology"/>
<keyword evidence="5" id="KW-1185">Reference proteome</keyword>
<evidence type="ECO:0000256" key="1">
    <source>
        <dbReference type="ARBA" id="ARBA00007596"/>
    </source>
</evidence>
<keyword evidence="3" id="KW-0687">Ribonucleoprotein</keyword>
<evidence type="ECO:0000256" key="2">
    <source>
        <dbReference type="ARBA" id="ARBA00022980"/>
    </source>
</evidence>
<dbReference type="OrthoDB" id="275534at2759"/>
<keyword evidence="2" id="KW-0689">Ribosomal protein</keyword>
<dbReference type="Proteomes" id="UP000002358">
    <property type="component" value="Unassembled WGS sequence"/>
</dbReference>
<name>A0A7M7TEI7_NASVI</name>
<evidence type="ECO:0000313" key="4">
    <source>
        <dbReference type="EnsemblMetazoa" id="XP_032457783"/>
    </source>
</evidence>
<organism evidence="4 5">
    <name type="scientific">Nasonia vitripennis</name>
    <name type="common">Parasitic wasp</name>
    <dbReference type="NCBI Taxonomy" id="7425"/>
    <lineage>
        <taxon>Eukaryota</taxon>
        <taxon>Metazoa</taxon>
        <taxon>Ecdysozoa</taxon>
        <taxon>Arthropoda</taxon>
        <taxon>Hexapoda</taxon>
        <taxon>Insecta</taxon>
        <taxon>Pterygota</taxon>
        <taxon>Neoptera</taxon>
        <taxon>Endopterygota</taxon>
        <taxon>Hymenoptera</taxon>
        <taxon>Apocrita</taxon>
        <taxon>Proctotrupomorpha</taxon>
        <taxon>Chalcidoidea</taxon>
        <taxon>Pteromalidae</taxon>
        <taxon>Pteromalinae</taxon>
        <taxon>Nasonia</taxon>
    </lineage>
</organism>
<dbReference type="GO" id="GO:0005840">
    <property type="term" value="C:ribosome"/>
    <property type="evidence" value="ECO:0007669"/>
    <property type="project" value="UniProtKB-KW"/>
</dbReference>
<comment type="similarity">
    <text evidence="1">Belongs to the bacterial ribosomal protein bL33 family.</text>
</comment>
<evidence type="ECO:0000313" key="5">
    <source>
        <dbReference type="Proteomes" id="UP000002358"/>
    </source>
</evidence>
<dbReference type="GO" id="GO:1990904">
    <property type="term" value="C:ribonucleoprotein complex"/>
    <property type="evidence" value="ECO:0007669"/>
    <property type="project" value="UniProtKB-KW"/>
</dbReference>
<sequence>MGTSYRQAISCGVFSTRDSNRDVLVLMESIASKHKLLVIRERLSEKLEFIRFDPYIQSEAVYRERKKVKSLK</sequence>
<dbReference type="AlphaFoldDB" id="A0A7M7TEI7"/>
<reference evidence="4" key="1">
    <citation type="submission" date="2021-01" db="UniProtKB">
        <authorList>
            <consortium name="EnsemblMetazoa"/>
        </authorList>
    </citation>
    <scope>IDENTIFICATION</scope>
</reference>
<accession>A0A7M7TEI7</accession>
<dbReference type="GeneID" id="103315780"/>
<dbReference type="RefSeq" id="XP_032457783.1">
    <property type="nucleotide sequence ID" value="XM_032601892.1"/>
</dbReference>
<evidence type="ECO:0008006" key="6">
    <source>
        <dbReference type="Google" id="ProtNLM"/>
    </source>
</evidence>
<evidence type="ECO:0000256" key="3">
    <source>
        <dbReference type="ARBA" id="ARBA00023274"/>
    </source>
</evidence>
<dbReference type="EnsemblMetazoa" id="XM_032601892">
    <property type="protein sequence ID" value="XP_032457783"/>
    <property type="gene ID" value="LOC103315780"/>
</dbReference>
<protein>
    <recommendedName>
        <fullName evidence="6">39S ribosomal protein L33, mitochondrial</fullName>
    </recommendedName>
</protein>
<dbReference type="SMR" id="A0A7M7TEI7"/>
<dbReference type="CTD" id="9553"/>
<dbReference type="Gene3D" id="2.20.28.120">
    <property type="entry name" value="Ribosomal protein L33"/>
    <property type="match status" value="1"/>
</dbReference>